<dbReference type="KEGG" id="gba:J421_6187"/>
<dbReference type="PATRIC" id="fig|861299.3.peg.6247"/>
<keyword evidence="2" id="KW-0732">Signal</keyword>
<dbReference type="RefSeq" id="WP_025415014.1">
    <property type="nucleotide sequence ID" value="NZ_CP007130.1"/>
</dbReference>
<dbReference type="GO" id="GO:0052689">
    <property type="term" value="F:carboxylic ester hydrolase activity"/>
    <property type="evidence" value="ECO:0007669"/>
    <property type="project" value="TreeGrafter"/>
</dbReference>
<feature type="domain" description="Acetyl xylan esterase" evidence="3">
    <location>
        <begin position="132"/>
        <end position="410"/>
    </location>
</feature>
<keyword evidence="4" id="KW-0614">Plasmid</keyword>
<dbReference type="InterPro" id="IPR008391">
    <property type="entry name" value="AXE1_dom"/>
</dbReference>
<organism evidence="4 5">
    <name type="scientific">Gemmatirosa kalamazoonensis</name>
    <dbReference type="NCBI Taxonomy" id="861299"/>
    <lineage>
        <taxon>Bacteria</taxon>
        <taxon>Pseudomonadati</taxon>
        <taxon>Gemmatimonadota</taxon>
        <taxon>Gemmatimonadia</taxon>
        <taxon>Gemmatimonadales</taxon>
        <taxon>Gemmatimonadaceae</taxon>
        <taxon>Gemmatirosa</taxon>
    </lineage>
</organism>
<feature type="active site" description="Charge relay system" evidence="1">
    <location>
        <position position="405"/>
    </location>
</feature>
<keyword evidence="5" id="KW-1185">Reference proteome</keyword>
<dbReference type="InterPro" id="IPR039069">
    <property type="entry name" value="CE7"/>
</dbReference>
<dbReference type="OrthoDB" id="9770528at2"/>
<dbReference type="Proteomes" id="UP000019151">
    <property type="component" value="Plasmid 2"/>
</dbReference>
<proteinExistence type="predicted"/>
<sequence>MIRHAPALLFLAAAPLAAQTPTFTPDHASGIYAAGERVGWTVTMPNTVAKDARPAGAYTYTVRRNGGEVVSTGTLDLSTGKARIETSLADPAMVLVEVKPPRPDSTFGSRGTGGPGRVLLGAAVAPTGIAAAEPRPADFDAFWASKIAELNRIPMSPVVTPGESGKAGVEWATVKLNNVRGAHVYGQIAKPAREGKFPGLVIYQWASPPYPLQKAWVTDRAAEGWLALNVEPHDVPADMPQAFYDALPAMIKQYNTIGQHSRDESYFLPMYLGAYRAVEYLATRPDWDGKTIVVMGTSMGGQQSFATAGLNPRVTALIVNVPAGADVTATLHGRGASYPNWNVSRADVLTTARYFDTANFAPRITARSLVAMGFIDEIAAPAGIWSVFNGIEGPKEAVPMVDSPHNNLATPASERAYYERSKAWLDALVRGTEPPVAAPSTKP</sequence>
<accession>W0RTF6</accession>
<dbReference type="EMBL" id="CP007130">
    <property type="protein sequence ID" value="AHG93722.1"/>
    <property type="molecule type" value="Genomic_DNA"/>
</dbReference>
<dbReference type="eggNOG" id="COG3458">
    <property type="taxonomic scope" value="Bacteria"/>
</dbReference>
<feature type="active site" description="Charge relay system" evidence="1">
    <location>
        <position position="376"/>
    </location>
</feature>
<reference evidence="4 5" key="1">
    <citation type="journal article" date="2014" name="Genome Announc.">
        <title>Genome Sequence and Methylome of Soil Bacterium Gemmatirosa kalamazoonensis KBS708T, a Member of the Rarely Cultivated Gemmatimonadetes Phylum.</title>
        <authorList>
            <person name="Debruyn J.M."/>
            <person name="Radosevich M."/>
            <person name="Wommack K.E."/>
            <person name="Polson S.W."/>
            <person name="Hauser L.J."/>
            <person name="Fawaz M.N."/>
            <person name="Korlach J."/>
            <person name="Tsai Y.C."/>
        </authorList>
    </citation>
    <scope>NUCLEOTIDE SEQUENCE [LARGE SCALE GENOMIC DNA]</scope>
    <source>
        <strain evidence="4 5">KBS708</strain>
        <plasmid evidence="5">Plasmid 2</plasmid>
    </source>
</reference>
<dbReference type="HOGENOM" id="CLU_050843_0_0_0"/>
<feature type="signal peptide" evidence="2">
    <location>
        <begin position="1"/>
        <end position="18"/>
    </location>
</feature>
<evidence type="ECO:0000313" key="4">
    <source>
        <dbReference type="EMBL" id="AHG93722.1"/>
    </source>
</evidence>
<dbReference type="Pfam" id="PF05448">
    <property type="entry name" value="AXE1"/>
    <property type="match status" value="1"/>
</dbReference>
<evidence type="ECO:0000256" key="1">
    <source>
        <dbReference type="PIRSR" id="PIRSR639069-1"/>
    </source>
</evidence>
<dbReference type="InParanoid" id="W0RTF6"/>
<gene>
    <name evidence="4" type="ORF">J421_6187</name>
</gene>
<name>W0RTF6_9BACT</name>
<dbReference type="PANTHER" id="PTHR40111:SF1">
    <property type="entry name" value="CEPHALOSPORIN-C DEACETYLASE"/>
    <property type="match status" value="1"/>
</dbReference>
<feature type="active site" description="Charge relay system" evidence="1">
    <location>
        <position position="298"/>
    </location>
</feature>
<dbReference type="SUPFAM" id="SSF53474">
    <property type="entry name" value="alpha/beta-Hydrolases"/>
    <property type="match status" value="1"/>
</dbReference>
<dbReference type="PANTHER" id="PTHR40111">
    <property type="entry name" value="CEPHALOSPORIN-C DEACETYLASE"/>
    <property type="match status" value="1"/>
</dbReference>
<feature type="chain" id="PRO_5004794577" evidence="2">
    <location>
        <begin position="19"/>
        <end position="443"/>
    </location>
</feature>
<dbReference type="InterPro" id="IPR029058">
    <property type="entry name" value="AB_hydrolase_fold"/>
</dbReference>
<dbReference type="Gene3D" id="3.40.50.1820">
    <property type="entry name" value="alpha/beta hydrolase"/>
    <property type="match status" value="1"/>
</dbReference>
<dbReference type="GO" id="GO:0005976">
    <property type="term" value="P:polysaccharide metabolic process"/>
    <property type="evidence" value="ECO:0007669"/>
    <property type="project" value="TreeGrafter"/>
</dbReference>
<evidence type="ECO:0000256" key="2">
    <source>
        <dbReference type="SAM" id="SignalP"/>
    </source>
</evidence>
<evidence type="ECO:0000313" key="5">
    <source>
        <dbReference type="Proteomes" id="UP000019151"/>
    </source>
</evidence>
<dbReference type="AlphaFoldDB" id="W0RTF6"/>
<protein>
    <submittedName>
        <fullName evidence="4">Acetyl xylan esterase</fullName>
    </submittedName>
</protein>
<evidence type="ECO:0000259" key="3">
    <source>
        <dbReference type="Pfam" id="PF05448"/>
    </source>
</evidence>
<geneLocation type="plasmid" evidence="4 5">
    <name>2</name>
</geneLocation>